<dbReference type="Proteomes" id="UP000273675">
    <property type="component" value="Unassembled WGS sequence"/>
</dbReference>
<evidence type="ECO:0000256" key="1">
    <source>
        <dbReference type="SAM" id="Phobius"/>
    </source>
</evidence>
<organism evidence="2 3">
    <name type="scientific">Maricaulis maris</name>
    <dbReference type="NCBI Taxonomy" id="74318"/>
    <lineage>
        <taxon>Bacteria</taxon>
        <taxon>Pseudomonadati</taxon>
        <taxon>Pseudomonadota</taxon>
        <taxon>Alphaproteobacteria</taxon>
        <taxon>Maricaulales</taxon>
        <taxon>Maricaulaceae</taxon>
        <taxon>Maricaulis</taxon>
    </lineage>
</organism>
<proteinExistence type="predicted"/>
<feature type="transmembrane region" description="Helical" evidence="1">
    <location>
        <begin position="105"/>
        <end position="125"/>
    </location>
</feature>
<keyword evidence="1" id="KW-0472">Membrane</keyword>
<feature type="transmembrane region" description="Helical" evidence="1">
    <location>
        <begin position="12"/>
        <end position="34"/>
    </location>
</feature>
<comment type="caution">
    <text evidence="2">The sequence shown here is derived from an EMBL/GenBank/DDBJ whole genome shotgun (WGS) entry which is preliminary data.</text>
</comment>
<evidence type="ECO:0000313" key="3">
    <source>
        <dbReference type="Proteomes" id="UP000273675"/>
    </source>
</evidence>
<dbReference type="AlphaFoldDB" id="A0A495CVX5"/>
<keyword evidence="1" id="KW-0812">Transmembrane</keyword>
<sequence>MGRSINTEGGWLKGYLIVVGAGVFVVAAVSAAVFVGGGEGGPMAALISGVAALYVGHRGQNRAKNWLRGKTSRWARASAGLLLALPTVAFLLCFALRGFVLELSAPAVIATVSCVAALLEVLGLIRSGGGR</sequence>
<accession>A0A495CVX5</accession>
<protein>
    <recommendedName>
        <fullName evidence="4">Transmembrane protein</fullName>
    </recommendedName>
</protein>
<keyword evidence="1" id="KW-1133">Transmembrane helix</keyword>
<evidence type="ECO:0000313" key="2">
    <source>
        <dbReference type="EMBL" id="RKQ89517.1"/>
    </source>
</evidence>
<reference evidence="2 3" key="1">
    <citation type="submission" date="2018-10" db="EMBL/GenBank/DDBJ databases">
        <title>Genomic Encyclopedia of Type Strains, Phase IV (KMG-IV): sequencing the most valuable type-strain genomes for metagenomic binning, comparative biology and taxonomic classification.</title>
        <authorList>
            <person name="Goeker M."/>
        </authorList>
    </citation>
    <scope>NUCLEOTIDE SEQUENCE [LARGE SCALE GENOMIC DNA]</scope>
    <source>
        <strain evidence="2 3">DSM 4734</strain>
    </source>
</reference>
<feature type="transmembrane region" description="Helical" evidence="1">
    <location>
        <begin position="40"/>
        <end position="56"/>
    </location>
</feature>
<feature type="transmembrane region" description="Helical" evidence="1">
    <location>
        <begin position="77"/>
        <end position="99"/>
    </location>
</feature>
<gene>
    <name evidence="2" type="ORF">C7435_3378</name>
</gene>
<name>A0A495CVX5_9PROT</name>
<evidence type="ECO:0008006" key="4">
    <source>
        <dbReference type="Google" id="ProtNLM"/>
    </source>
</evidence>
<dbReference type="EMBL" id="RBIM01000010">
    <property type="protein sequence ID" value="RKQ89517.1"/>
    <property type="molecule type" value="Genomic_DNA"/>
</dbReference>